<sequence length="153" mass="16980">MQDEGATKRRELPFPKTEPSIRKIRGKYVSLSPSSHTTLGVPLLPREAKGISVTLSGWSCVWGTTLHFCMGRGRSVSLCFVWCCWVCGKVIDPPQRVYRVGMLTRKIEEGTAMERAEAVAERPAMARRTAEGRPHDGADEDDDAPHEEAVDVL</sequence>
<evidence type="ECO:0000313" key="2">
    <source>
        <dbReference type="EMBL" id="RRT61014.1"/>
    </source>
</evidence>
<organism evidence="2 3">
    <name type="scientific">Ensete ventricosum</name>
    <name type="common">Abyssinian banana</name>
    <name type="synonym">Musa ensete</name>
    <dbReference type="NCBI Taxonomy" id="4639"/>
    <lineage>
        <taxon>Eukaryota</taxon>
        <taxon>Viridiplantae</taxon>
        <taxon>Streptophyta</taxon>
        <taxon>Embryophyta</taxon>
        <taxon>Tracheophyta</taxon>
        <taxon>Spermatophyta</taxon>
        <taxon>Magnoliopsida</taxon>
        <taxon>Liliopsida</taxon>
        <taxon>Zingiberales</taxon>
        <taxon>Musaceae</taxon>
        <taxon>Ensete</taxon>
    </lineage>
</organism>
<proteinExistence type="predicted"/>
<dbReference type="EMBL" id="AMZH03007567">
    <property type="protein sequence ID" value="RRT61014.1"/>
    <property type="molecule type" value="Genomic_DNA"/>
</dbReference>
<reference evidence="2 3" key="1">
    <citation type="journal article" date="2014" name="Agronomy (Basel)">
        <title>A Draft Genome Sequence for Ensete ventricosum, the Drought-Tolerant Tree Against Hunger.</title>
        <authorList>
            <person name="Harrison J."/>
            <person name="Moore K.A."/>
            <person name="Paszkiewicz K."/>
            <person name="Jones T."/>
            <person name="Grant M."/>
            <person name="Ambacheew D."/>
            <person name="Muzemil S."/>
            <person name="Studholme D.J."/>
        </authorList>
    </citation>
    <scope>NUCLEOTIDE SEQUENCE [LARGE SCALE GENOMIC DNA]</scope>
</reference>
<feature type="compositionally biased region" description="Basic and acidic residues" evidence="1">
    <location>
        <begin position="128"/>
        <end position="137"/>
    </location>
</feature>
<protein>
    <submittedName>
        <fullName evidence="2">Uncharacterized protein</fullName>
    </submittedName>
</protein>
<accession>A0A426ZAL6</accession>
<dbReference type="Proteomes" id="UP000287651">
    <property type="component" value="Unassembled WGS sequence"/>
</dbReference>
<feature type="region of interest" description="Disordered" evidence="1">
    <location>
        <begin position="115"/>
        <end position="153"/>
    </location>
</feature>
<evidence type="ECO:0000313" key="3">
    <source>
        <dbReference type="Proteomes" id="UP000287651"/>
    </source>
</evidence>
<name>A0A426ZAL6_ENSVE</name>
<evidence type="ECO:0000256" key="1">
    <source>
        <dbReference type="SAM" id="MobiDB-lite"/>
    </source>
</evidence>
<gene>
    <name evidence="2" type="ORF">B296_00036840</name>
</gene>
<dbReference type="AlphaFoldDB" id="A0A426ZAL6"/>
<comment type="caution">
    <text evidence="2">The sequence shown here is derived from an EMBL/GenBank/DDBJ whole genome shotgun (WGS) entry which is preliminary data.</text>
</comment>